<dbReference type="GO" id="GO:0005506">
    <property type="term" value="F:iron ion binding"/>
    <property type="evidence" value="ECO:0007669"/>
    <property type="project" value="InterPro"/>
</dbReference>
<keyword evidence="3" id="KW-1185">Reference proteome</keyword>
<dbReference type="AlphaFoldDB" id="A0A423VLG7"/>
<reference evidence="2 3" key="1">
    <citation type="submission" date="2015-09" db="EMBL/GenBank/DDBJ databases">
        <title>Host preference determinants of Valsa canker pathogens revealed by comparative genomics.</title>
        <authorList>
            <person name="Yin Z."/>
            <person name="Huang L."/>
        </authorList>
    </citation>
    <scope>NUCLEOTIDE SEQUENCE [LARGE SCALE GENOMIC DNA]</scope>
    <source>
        <strain evidence="2 3">03-1</strain>
    </source>
</reference>
<dbReference type="Gene3D" id="1.10.630.10">
    <property type="entry name" value="Cytochrome P450"/>
    <property type="match status" value="1"/>
</dbReference>
<name>A0A423VLG7_9PEZI</name>
<dbReference type="PANTHER" id="PTHR47582:SF1">
    <property type="entry name" value="P450, PUTATIVE (EUROFUNG)-RELATED"/>
    <property type="match status" value="1"/>
</dbReference>
<organism evidence="2 3">
    <name type="scientific">Cytospora schulzeri</name>
    <dbReference type="NCBI Taxonomy" id="448051"/>
    <lineage>
        <taxon>Eukaryota</taxon>
        <taxon>Fungi</taxon>
        <taxon>Dikarya</taxon>
        <taxon>Ascomycota</taxon>
        <taxon>Pezizomycotina</taxon>
        <taxon>Sordariomycetes</taxon>
        <taxon>Sordariomycetidae</taxon>
        <taxon>Diaporthales</taxon>
        <taxon>Cytosporaceae</taxon>
        <taxon>Cytospora</taxon>
    </lineage>
</organism>
<keyword evidence="1" id="KW-0812">Transmembrane</keyword>
<dbReference type="GO" id="GO:0020037">
    <property type="term" value="F:heme binding"/>
    <property type="evidence" value="ECO:0007669"/>
    <property type="project" value="InterPro"/>
</dbReference>
<gene>
    <name evidence="2" type="ORF">VMCG_09213</name>
</gene>
<dbReference type="PANTHER" id="PTHR47582">
    <property type="entry name" value="P450, PUTATIVE (EUROFUNG)-RELATED"/>
    <property type="match status" value="1"/>
</dbReference>
<dbReference type="STRING" id="356882.A0A423VLG7"/>
<dbReference type="InterPro" id="IPR053007">
    <property type="entry name" value="CYP450_monoxygenase_sec-met"/>
</dbReference>
<sequence length="182" mass="20249">MDTLFAPSNSMISNIATVLTGILAAYVLLRTLLNLTQDVKEPPAIGSAIPFISPAIDLWRKGSNYWKGPQSNAMPALFWLIYHIFSDPVVLEDCRQELSGGVKTQDSVHRIDIDYVKNRCPIFVFTFQETSCIHRTSIAIRIVLEDHLLIGPYLLKKGGIVLIPASVQHSLEAAWGPDVDKF</sequence>
<keyword evidence="1" id="KW-1133">Transmembrane helix</keyword>
<dbReference type="SUPFAM" id="SSF48264">
    <property type="entry name" value="Cytochrome P450"/>
    <property type="match status" value="1"/>
</dbReference>
<evidence type="ECO:0000313" key="3">
    <source>
        <dbReference type="Proteomes" id="UP000283895"/>
    </source>
</evidence>
<evidence type="ECO:0000256" key="1">
    <source>
        <dbReference type="SAM" id="Phobius"/>
    </source>
</evidence>
<protein>
    <submittedName>
        <fullName evidence="2">Uncharacterized protein</fullName>
    </submittedName>
</protein>
<evidence type="ECO:0000313" key="2">
    <source>
        <dbReference type="EMBL" id="ROV91874.1"/>
    </source>
</evidence>
<accession>A0A423VLG7</accession>
<dbReference type="GO" id="GO:0016705">
    <property type="term" value="F:oxidoreductase activity, acting on paired donors, with incorporation or reduction of molecular oxygen"/>
    <property type="evidence" value="ECO:0007669"/>
    <property type="project" value="InterPro"/>
</dbReference>
<proteinExistence type="predicted"/>
<dbReference type="Proteomes" id="UP000283895">
    <property type="component" value="Unassembled WGS sequence"/>
</dbReference>
<dbReference type="OrthoDB" id="4741691at2759"/>
<feature type="transmembrane region" description="Helical" evidence="1">
    <location>
        <begin position="12"/>
        <end position="33"/>
    </location>
</feature>
<dbReference type="EMBL" id="LKEA01000053">
    <property type="protein sequence ID" value="ROV91874.1"/>
    <property type="molecule type" value="Genomic_DNA"/>
</dbReference>
<dbReference type="GO" id="GO:0004497">
    <property type="term" value="F:monooxygenase activity"/>
    <property type="evidence" value="ECO:0007669"/>
    <property type="project" value="InterPro"/>
</dbReference>
<keyword evidence="1" id="KW-0472">Membrane</keyword>
<dbReference type="InterPro" id="IPR036396">
    <property type="entry name" value="Cyt_P450_sf"/>
</dbReference>
<comment type="caution">
    <text evidence="2">The sequence shown here is derived from an EMBL/GenBank/DDBJ whole genome shotgun (WGS) entry which is preliminary data.</text>
</comment>